<dbReference type="Proteomes" id="UP000596660">
    <property type="component" value="Unplaced"/>
</dbReference>
<proteinExistence type="predicted"/>
<dbReference type="Pfam" id="PF00646">
    <property type="entry name" value="F-box"/>
    <property type="match status" value="1"/>
</dbReference>
<dbReference type="OrthoDB" id="1939276at2759"/>
<reference evidence="2" key="1">
    <citation type="journal article" date="2017" name="Nature">
        <title>The genome of Chenopodium quinoa.</title>
        <authorList>
            <person name="Jarvis D.E."/>
            <person name="Ho Y.S."/>
            <person name="Lightfoot D.J."/>
            <person name="Schmoeckel S.M."/>
            <person name="Li B."/>
            <person name="Borm T.J.A."/>
            <person name="Ohyanagi H."/>
            <person name="Mineta K."/>
            <person name="Michell C.T."/>
            <person name="Saber N."/>
            <person name="Kharbatia N.M."/>
            <person name="Rupper R.R."/>
            <person name="Sharp A.R."/>
            <person name="Dally N."/>
            <person name="Boughton B.A."/>
            <person name="Woo Y.H."/>
            <person name="Gao G."/>
            <person name="Schijlen E.G.W.M."/>
            <person name="Guo X."/>
            <person name="Momin A.A."/>
            <person name="Negrao S."/>
            <person name="Al-Babili S."/>
            <person name="Gehring C."/>
            <person name="Roessner U."/>
            <person name="Jung C."/>
            <person name="Murphy K."/>
            <person name="Arold S.T."/>
            <person name="Gojobori T."/>
            <person name="van der Linden C.G."/>
            <person name="van Loo E.N."/>
            <person name="Jellen E.N."/>
            <person name="Maughan P.J."/>
            <person name="Tester M."/>
        </authorList>
    </citation>
    <scope>NUCLEOTIDE SEQUENCE [LARGE SCALE GENOMIC DNA]</scope>
    <source>
        <strain evidence="2">cv. PI 614886</strain>
    </source>
</reference>
<dbReference type="InterPro" id="IPR006566">
    <property type="entry name" value="FBD"/>
</dbReference>
<feature type="domain" description="F-box" evidence="1">
    <location>
        <begin position="21"/>
        <end position="46"/>
    </location>
</feature>
<reference evidence="2" key="2">
    <citation type="submission" date="2021-03" db="UniProtKB">
        <authorList>
            <consortium name="EnsemblPlants"/>
        </authorList>
    </citation>
    <scope>IDENTIFICATION</scope>
</reference>
<dbReference type="InterPro" id="IPR050232">
    <property type="entry name" value="FBL13/AtMIF1-like"/>
</dbReference>
<dbReference type="EnsemblPlants" id="AUR62020356-RA">
    <property type="protein sequence ID" value="AUR62020356-RA:cds"/>
    <property type="gene ID" value="AUR62020356"/>
</dbReference>
<dbReference type="InterPro" id="IPR001810">
    <property type="entry name" value="F-box_dom"/>
</dbReference>
<name>A0A803LY05_CHEQI</name>
<dbReference type="PANTHER" id="PTHR31900:SF31">
    <property type="entry name" value="F-BOX_LRR-REPEAT PROTEIN 13-LIKE"/>
    <property type="match status" value="1"/>
</dbReference>
<evidence type="ECO:0000313" key="3">
    <source>
        <dbReference type="Proteomes" id="UP000596660"/>
    </source>
</evidence>
<dbReference type="InterPro" id="IPR032675">
    <property type="entry name" value="LRR_dom_sf"/>
</dbReference>
<dbReference type="SMART" id="SM00579">
    <property type="entry name" value="FBD"/>
    <property type="match status" value="1"/>
</dbReference>
<dbReference type="KEGG" id="cqi:110720684"/>
<dbReference type="SUPFAM" id="SSF52047">
    <property type="entry name" value="RNI-like"/>
    <property type="match status" value="1"/>
</dbReference>
<dbReference type="PANTHER" id="PTHR31900">
    <property type="entry name" value="F-BOX/RNI SUPERFAMILY PROTEIN-RELATED"/>
    <property type="match status" value="1"/>
</dbReference>
<dbReference type="Gramene" id="AUR62020356-RA">
    <property type="protein sequence ID" value="AUR62020356-RA:cds"/>
    <property type="gene ID" value="AUR62020356"/>
</dbReference>
<dbReference type="GeneID" id="110720684"/>
<evidence type="ECO:0000259" key="1">
    <source>
        <dbReference type="PROSITE" id="PS50181"/>
    </source>
</evidence>
<dbReference type="CDD" id="cd22160">
    <property type="entry name" value="F-box_AtFBL13-like"/>
    <property type="match status" value="1"/>
</dbReference>
<dbReference type="Pfam" id="PF24758">
    <property type="entry name" value="LRR_At5g56370"/>
    <property type="match status" value="1"/>
</dbReference>
<protein>
    <recommendedName>
        <fullName evidence="1">F-box domain-containing protein</fullName>
    </recommendedName>
</protein>
<organism evidence="2 3">
    <name type="scientific">Chenopodium quinoa</name>
    <name type="common">Quinoa</name>
    <dbReference type="NCBI Taxonomy" id="63459"/>
    <lineage>
        <taxon>Eukaryota</taxon>
        <taxon>Viridiplantae</taxon>
        <taxon>Streptophyta</taxon>
        <taxon>Embryophyta</taxon>
        <taxon>Tracheophyta</taxon>
        <taxon>Spermatophyta</taxon>
        <taxon>Magnoliopsida</taxon>
        <taxon>eudicotyledons</taxon>
        <taxon>Gunneridae</taxon>
        <taxon>Pentapetalae</taxon>
        <taxon>Caryophyllales</taxon>
        <taxon>Chenopodiaceae</taxon>
        <taxon>Chenopodioideae</taxon>
        <taxon>Atripliceae</taxon>
        <taxon>Chenopodium</taxon>
    </lineage>
</organism>
<dbReference type="SUPFAM" id="SSF81383">
    <property type="entry name" value="F-box domain"/>
    <property type="match status" value="1"/>
</dbReference>
<dbReference type="RefSeq" id="XP_021755429.1">
    <property type="nucleotide sequence ID" value="XM_021899737.1"/>
</dbReference>
<accession>A0A803LY05</accession>
<evidence type="ECO:0000313" key="2">
    <source>
        <dbReference type="EnsemblPlants" id="AUR62020356-RA:cds"/>
    </source>
</evidence>
<dbReference type="Gene3D" id="1.20.1280.50">
    <property type="match status" value="1"/>
</dbReference>
<dbReference type="PROSITE" id="PS50181">
    <property type="entry name" value="FBOX"/>
    <property type="match status" value="1"/>
</dbReference>
<keyword evidence="3" id="KW-1185">Reference proteome</keyword>
<sequence length="434" mass="49011">MNTTELRGKKGIKKIEHGNKRDRLSELPDELLVHILSFLPTTDAVRTVLLRRFGNLWTLIPTLTFEHPNDDKLVCNVLKHHKSPVIHTLELCDVVGLSQATLTKCAKLASTKKTKDLFLFMEYGKLCVVPPHVFQSQHIVTLVLSNIKIGLKRPVFVGSLMRLELVDVRFCEGALEKVIDGSPCLKDLLIVNPIGLQGVQFTAPNIEMLMLSLHERHVMSFTLDCPNLRILHVEKSYMSQLQFINVSSVYYASINPYGISHRGLGQLVHAFPKIEVLIVGYEAYAQLRQCGNSKLDLEDNKWVRLSLRPRVHGSCLRNIICKLLKASQCLQTLIIYANGDYFCDCNMLQRELSSPCVLKKLKTITIHECEKPYKGLIQLIEFVLKSAVVLDELVIRCSSKDTLFSTEGLEFIKQISSFPRASPNAVAINIMFST</sequence>
<dbReference type="InterPro" id="IPR055411">
    <property type="entry name" value="LRR_FXL15/At3g58940/PEG3-like"/>
</dbReference>
<dbReference type="AlphaFoldDB" id="A0A803LY05"/>
<dbReference type="InterPro" id="IPR053781">
    <property type="entry name" value="F-box_AtFBL13-like"/>
</dbReference>
<gene>
    <name evidence="2" type="primary">LOC110720684</name>
</gene>
<dbReference type="Gene3D" id="3.80.10.10">
    <property type="entry name" value="Ribonuclease Inhibitor"/>
    <property type="match status" value="1"/>
</dbReference>
<dbReference type="InterPro" id="IPR036047">
    <property type="entry name" value="F-box-like_dom_sf"/>
</dbReference>